<dbReference type="InterPro" id="IPR050910">
    <property type="entry name" value="JMJD6_ArgDemeth/LysHydrox"/>
</dbReference>
<dbReference type="Proteomes" id="UP001152797">
    <property type="component" value="Unassembled WGS sequence"/>
</dbReference>
<dbReference type="Pfam" id="PF02373">
    <property type="entry name" value="JmjC"/>
    <property type="match status" value="1"/>
</dbReference>
<dbReference type="EMBL" id="CAMXCT010000458">
    <property type="protein sequence ID" value="CAI3979116.1"/>
    <property type="molecule type" value="Genomic_DNA"/>
</dbReference>
<proteinExistence type="predicted"/>
<evidence type="ECO:0000313" key="2">
    <source>
        <dbReference type="EMBL" id="CAI3979116.1"/>
    </source>
</evidence>
<dbReference type="OrthoDB" id="446502at2759"/>
<reference evidence="3 4" key="2">
    <citation type="submission" date="2024-05" db="EMBL/GenBank/DDBJ databases">
        <authorList>
            <person name="Chen Y."/>
            <person name="Shah S."/>
            <person name="Dougan E. K."/>
            <person name="Thang M."/>
            <person name="Chan C."/>
        </authorList>
    </citation>
    <scope>NUCLEOTIDE SEQUENCE [LARGE SCALE GENOMIC DNA]</scope>
</reference>
<dbReference type="SMART" id="SM00558">
    <property type="entry name" value="JmjC"/>
    <property type="match status" value="1"/>
</dbReference>
<gene>
    <name evidence="2" type="ORF">C1SCF055_LOCUS7093</name>
</gene>
<sequence>MQAVSVRPQRCPAASCGDSRRTKGALGENWLAVVSFLETCEAHAGDSSSLAAACTHLARILGDEAAWREALLEQQRRACGGCLRFEGTWRRSYLCVHRQGCPGRGAAKPRWSARWALQPSLPKASWAEVLQRRKWLEGEVPILSPEKPYLLDAKALLPQYFAAWPGAWQLPRLRRRFARRRFSVALPGAGEVFRMELCHFLRYASSGAGAGDALPPRWDAEPLYLFDPLPPMALRPLRQLRLCAQPDLAREVPSLAERVAEVTRGWLLIGGSGSGSRFHTDAFGCGAWNVTLLGAKRWAMYPPGARPPGVLDLGPERFAAPAPIFWFSEVLPQLRKDQLPLELVTKAGDVLYIPPGWWHCVLNLSPSVAFTRNVAYGCRAAPGVCSALAARGDASSKVAVEAVRGFVWRQHCEENGVGVSMGEGLFHGKKHENHG</sequence>
<dbReference type="EMBL" id="CAMXCT020000458">
    <property type="protein sequence ID" value="CAL1132491.1"/>
    <property type="molecule type" value="Genomic_DNA"/>
</dbReference>
<dbReference type="Gene3D" id="2.60.120.650">
    <property type="entry name" value="Cupin"/>
    <property type="match status" value="1"/>
</dbReference>
<keyword evidence="4" id="KW-1185">Reference proteome</keyword>
<dbReference type="AlphaFoldDB" id="A0A9P1FKC5"/>
<dbReference type="SUPFAM" id="SSF51197">
    <property type="entry name" value="Clavaminate synthase-like"/>
    <property type="match status" value="1"/>
</dbReference>
<evidence type="ECO:0000313" key="4">
    <source>
        <dbReference type="Proteomes" id="UP001152797"/>
    </source>
</evidence>
<feature type="domain" description="JmjC" evidence="1">
    <location>
        <begin position="218"/>
        <end position="391"/>
    </location>
</feature>
<evidence type="ECO:0000313" key="3">
    <source>
        <dbReference type="EMBL" id="CAL4766428.1"/>
    </source>
</evidence>
<dbReference type="PANTHER" id="PTHR12480">
    <property type="entry name" value="ARGININE DEMETHYLASE AND LYSYL-HYDROXYLASE JMJD"/>
    <property type="match status" value="1"/>
</dbReference>
<reference evidence="2" key="1">
    <citation type="submission" date="2022-10" db="EMBL/GenBank/DDBJ databases">
        <authorList>
            <person name="Chen Y."/>
            <person name="Dougan E. K."/>
            <person name="Chan C."/>
            <person name="Rhodes N."/>
            <person name="Thang M."/>
        </authorList>
    </citation>
    <scope>NUCLEOTIDE SEQUENCE</scope>
</reference>
<organism evidence="2">
    <name type="scientific">Cladocopium goreaui</name>
    <dbReference type="NCBI Taxonomy" id="2562237"/>
    <lineage>
        <taxon>Eukaryota</taxon>
        <taxon>Sar</taxon>
        <taxon>Alveolata</taxon>
        <taxon>Dinophyceae</taxon>
        <taxon>Suessiales</taxon>
        <taxon>Symbiodiniaceae</taxon>
        <taxon>Cladocopium</taxon>
    </lineage>
</organism>
<accession>A0A9P1FKC5</accession>
<evidence type="ECO:0000259" key="1">
    <source>
        <dbReference type="PROSITE" id="PS51184"/>
    </source>
</evidence>
<dbReference type="PROSITE" id="PS51184">
    <property type="entry name" value="JMJC"/>
    <property type="match status" value="1"/>
</dbReference>
<protein>
    <submittedName>
        <fullName evidence="3">F-box protein</fullName>
    </submittedName>
</protein>
<dbReference type="InterPro" id="IPR003347">
    <property type="entry name" value="JmjC_dom"/>
</dbReference>
<dbReference type="EMBL" id="CAMXCT030000458">
    <property type="protein sequence ID" value="CAL4766428.1"/>
    <property type="molecule type" value="Genomic_DNA"/>
</dbReference>
<comment type="caution">
    <text evidence="2">The sequence shown here is derived from an EMBL/GenBank/DDBJ whole genome shotgun (WGS) entry which is preliminary data.</text>
</comment>
<name>A0A9P1FKC5_9DINO</name>